<gene>
    <name evidence="1" type="ORF">APR41_02980</name>
</gene>
<proteinExistence type="predicted"/>
<dbReference type="STRING" id="447422.SAMN05660903_00608"/>
<sequence>MKLLIVTSVAEFQKEILNIFKKANIEAFSRTEIDGYKSSNSVIATMSWFPGEKGGNESLMFFSFTEKEKIDLLFELVSEFNKNLETNNPIRVAVVNIENYI</sequence>
<reference evidence="1 2" key="1">
    <citation type="submission" date="2015-10" db="EMBL/GenBank/DDBJ databases">
        <title>Draft genome sequence of Salegentibacter salinarum KCTC 12975.</title>
        <authorList>
            <person name="Lin W."/>
            <person name="Zheng Q."/>
        </authorList>
    </citation>
    <scope>NUCLEOTIDE SEQUENCE [LARGE SCALE GENOMIC DNA]</scope>
    <source>
        <strain evidence="1 2">KCTC 12975</strain>
    </source>
</reference>
<comment type="caution">
    <text evidence="1">The sequence shown here is derived from an EMBL/GenBank/DDBJ whole genome shotgun (WGS) entry which is preliminary data.</text>
</comment>
<dbReference type="Proteomes" id="UP000232673">
    <property type="component" value="Unassembled WGS sequence"/>
</dbReference>
<dbReference type="RefSeq" id="WP_079711764.1">
    <property type="nucleotide sequence ID" value="NZ_FUZC01000002.1"/>
</dbReference>
<accession>A0A2N0TXV5</accession>
<dbReference type="AlphaFoldDB" id="A0A2N0TXV5"/>
<name>A0A2N0TXV5_9FLAO</name>
<evidence type="ECO:0000313" key="2">
    <source>
        <dbReference type="Proteomes" id="UP000232673"/>
    </source>
</evidence>
<evidence type="ECO:0000313" key="1">
    <source>
        <dbReference type="EMBL" id="PKD19585.1"/>
    </source>
</evidence>
<dbReference type="OrthoDB" id="1524637at2"/>
<protein>
    <submittedName>
        <fullName evidence="1">Uncharacterized protein</fullName>
    </submittedName>
</protein>
<organism evidence="1 2">
    <name type="scientific">Salegentibacter salinarum</name>
    <dbReference type="NCBI Taxonomy" id="447422"/>
    <lineage>
        <taxon>Bacteria</taxon>
        <taxon>Pseudomonadati</taxon>
        <taxon>Bacteroidota</taxon>
        <taxon>Flavobacteriia</taxon>
        <taxon>Flavobacteriales</taxon>
        <taxon>Flavobacteriaceae</taxon>
        <taxon>Salegentibacter</taxon>
    </lineage>
</organism>
<dbReference type="EMBL" id="LKTS01000012">
    <property type="protein sequence ID" value="PKD19585.1"/>
    <property type="molecule type" value="Genomic_DNA"/>
</dbReference>
<keyword evidence="2" id="KW-1185">Reference proteome</keyword>